<keyword evidence="4 8" id="KW-0812">Transmembrane</keyword>
<evidence type="ECO:0000256" key="3">
    <source>
        <dbReference type="ARBA" id="ARBA00022448"/>
    </source>
</evidence>
<evidence type="ECO:0000313" key="11">
    <source>
        <dbReference type="Proteomes" id="UP000663825"/>
    </source>
</evidence>
<evidence type="ECO:0000256" key="8">
    <source>
        <dbReference type="PROSITE-ProRule" id="PRU00282"/>
    </source>
</evidence>
<gene>
    <name evidence="10" type="ORF">TIS948_LOCUS17801</name>
</gene>
<dbReference type="InterPro" id="IPR023395">
    <property type="entry name" value="MCP_dom_sf"/>
</dbReference>
<dbReference type="EMBL" id="CAJNXB010003084">
    <property type="protein sequence ID" value="CAF3294507.1"/>
    <property type="molecule type" value="Genomic_DNA"/>
</dbReference>
<dbReference type="GO" id="GO:0016020">
    <property type="term" value="C:membrane"/>
    <property type="evidence" value="ECO:0007669"/>
    <property type="project" value="UniProtKB-SubCell"/>
</dbReference>
<evidence type="ECO:0000256" key="7">
    <source>
        <dbReference type="ARBA" id="ARBA00023136"/>
    </source>
</evidence>
<dbReference type="PROSITE" id="PS50920">
    <property type="entry name" value="SOLCAR"/>
    <property type="match status" value="1"/>
</dbReference>
<feature type="non-terminal residue" evidence="10">
    <location>
        <position position="1"/>
    </location>
</feature>
<feature type="repeat" description="Solcar" evidence="8">
    <location>
        <begin position="1"/>
        <end position="66"/>
    </location>
</feature>
<evidence type="ECO:0000256" key="5">
    <source>
        <dbReference type="ARBA" id="ARBA00022737"/>
    </source>
</evidence>
<keyword evidence="7 8" id="KW-0472">Membrane</keyword>
<evidence type="ECO:0000256" key="6">
    <source>
        <dbReference type="ARBA" id="ARBA00022989"/>
    </source>
</evidence>
<comment type="similarity">
    <text evidence="2 9">Belongs to the mitochondrial carrier (TC 2.A.29) family.</text>
</comment>
<evidence type="ECO:0000313" key="10">
    <source>
        <dbReference type="EMBL" id="CAF3294507.1"/>
    </source>
</evidence>
<keyword evidence="5" id="KW-0677">Repeat</keyword>
<comment type="subcellular location">
    <subcellularLocation>
        <location evidence="1">Membrane</location>
        <topology evidence="1">Multi-pass membrane protein</topology>
    </subcellularLocation>
</comment>
<organism evidence="10 11">
    <name type="scientific">Rotaria socialis</name>
    <dbReference type="NCBI Taxonomy" id="392032"/>
    <lineage>
        <taxon>Eukaryota</taxon>
        <taxon>Metazoa</taxon>
        <taxon>Spiralia</taxon>
        <taxon>Gnathifera</taxon>
        <taxon>Rotifera</taxon>
        <taxon>Eurotatoria</taxon>
        <taxon>Bdelloidea</taxon>
        <taxon>Philodinida</taxon>
        <taxon>Philodinidae</taxon>
        <taxon>Rotaria</taxon>
    </lineage>
</organism>
<evidence type="ECO:0000256" key="4">
    <source>
        <dbReference type="ARBA" id="ARBA00022692"/>
    </source>
</evidence>
<dbReference type="SUPFAM" id="SSF103506">
    <property type="entry name" value="Mitochondrial carrier"/>
    <property type="match status" value="1"/>
</dbReference>
<reference evidence="10" key="1">
    <citation type="submission" date="2021-02" db="EMBL/GenBank/DDBJ databases">
        <authorList>
            <person name="Nowell W R."/>
        </authorList>
    </citation>
    <scope>NUCLEOTIDE SEQUENCE</scope>
</reference>
<evidence type="ECO:0000256" key="2">
    <source>
        <dbReference type="ARBA" id="ARBA00006375"/>
    </source>
</evidence>
<proteinExistence type="inferred from homology"/>
<keyword evidence="6" id="KW-1133">Transmembrane helix</keyword>
<comment type="caution">
    <text evidence="10">The sequence shown here is derived from an EMBL/GenBank/DDBJ whole genome shotgun (WGS) entry which is preliminary data.</text>
</comment>
<evidence type="ECO:0000256" key="1">
    <source>
        <dbReference type="ARBA" id="ARBA00004141"/>
    </source>
</evidence>
<dbReference type="AlphaFoldDB" id="A0A817SLI9"/>
<dbReference type="Gene3D" id="1.50.40.10">
    <property type="entry name" value="Mitochondrial carrier domain"/>
    <property type="match status" value="1"/>
</dbReference>
<name>A0A817SLI9_9BILA</name>
<evidence type="ECO:0000256" key="9">
    <source>
        <dbReference type="RuleBase" id="RU000488"/>
    </source>
</evidence>
<protein>
    <submittedName>
        <fullName evidence="10">Uncharacterized protein</fullName>
    </submittedName>
</protein>
<dbReference type="InterPro" id="IPR018108">
    <property type="entry name" value="MCP_transmembrane"/>
</dbReference>
<dbReference type="Pfam" id="PF00153">
    <property type="entry name" value="Mito_carr"/>
    <property type="match status" value="1"/>
</dbReference>
<dbReference type="OrthoDB" id="409586at2759"/>
<dbReference type="PANTHER" id="PTHR45667">
    <property type="entry name" value="S-ADENOSYLMETHIONINE MITOCHONDRIAL CARRIER PROTEIN"/>
    <property type="match status" value="1"/>
</dbReference>
<keyword evidence="3 9" id="KW-0813">Transport</keyword>
<sequence length="71" mass="8280">TFMFPIDVIKSRIQVLKPNMSTMKYAIEFVKHEGFKPLYAGLFPTLTRSFIATGALFLTYEQVQLFLRRAF</sequence>
<dbReference type="Proteomes" id="UP000663825">
    <property type="component" value="Unassembled WGS sequence"/>
</dbReference>
<accession>A0A817SLI9</accession>